<dbReference type="InterPro" id="IPR006094">
    <property type="entry name" value="Oxid_FAD_bind_N"/>
</dbReference>
<dbReference type="Pfam" id="PF08031">
    <property type="entry name" value="BBE"/>
    <property type="match status" value="1"/>
</dbReference>
<accession>A0ABV9VTS4</accession>
<dbReference type="Proteomes" id="UP001595912">
    <property type="component" value="Unassembled WGS sequence"/>
</dbReference>
<dbReference type="Gene3D" id="3.40.462.20">
    <property type="match status" value="1"/>
</dbReference>
<keyword evidence="4" id="KW-0274">FAD</keyword>
<sequence length="460" mass="48487">MLNTDEPPADDLTALRSQVRGPVYTPGDPELPAETMTFNTAIAHQPTVVVGATDADDVAAAVRWAAAHQLPVAVQATGHSPVVPVDAMLVTTNRMRRVTVDPQQRTAHIEAGVRWQAVIDEAAGHGLAPLSGSSSSVGAVGYTLGGGIGLLSREYGFAADHVLSIDLVTADGRLRHVTAETDPELFWAVRGGKGNFGIATAIRVRLFPVATLYAGGLFFAASSAADVLHAYRSWAPTLPENASSSVALLRMPPSERVPGPLRGKFVVHLRFSYHGPAADGEYLLTPMRSAGAVVLEQVGELPYGATDMVHQDPTDPMPVWERGGLLHSIEVDTVEALLKAAGPEVEVPLIMVEIRQLGGALSRPASPPNAASGREGAYSVYVLAPSPPPLKEIVPVVGGAVLDALQPWLTGTKLVNFLGDATTPQQVATAWKPDVSTRLRTVKSSVDPTNLFRFGHAIGI</sequence>
<dbReference type="InterPro" id="IPR036318">
    <property type="entry name" value="FAD-bd_PCMH-like_sf"/>
</dbReference>
<dbReference type="PROSITE" id="PS00862">
    <property type="entry name" value="OX2_COVAL_FAD"/>
    <property type="match status" value="1"/>
</dbReference>
<evidence type="ECO:0000256" key="2">
    <source>
        <dbReference type="ARBA" id="ARBA00005466"/>
    </source>
</evidence>
<keyword evidence="5" id="KW-0560">Oxidoreductase</keyword>
<comment type="cofactor">
    <cofactor evidence="1">
        <name>FAD</name>
        <dbReference type="ChEBI" id="CHEBI:57692"/>
    </cofactor>
</comment>
<comment type="similarity">
    <text evidence="2">Belongs to the oxygen-dependent FAD-linked oxidoreductase family.</text>
</comment>
<evidence type="ECO:0000313" key="8">
    <source>
        <dbReference type="Proteomes" id="UP001595912"/>
    </source>
</evidence>
<dbReference type="InterPro" id="IPR016169">
    <property type="entry name" value="FAD-bd_PCMH_sub2"/>
</dbReference>
<dbReference type="Gene3D" id="3.30.43.10">
    <property type="entry name" value="Uridine Diphospho-n-acetylenolpyruvylglucosamine Reductase, domain 2"/>
    <property type="match status" value="1"/>
</dbReference>
<evidence type="ECO:0000256" key="5">
    <source>
        <dbReference type="ARBA" id="ARBA00023002"/>
    </source>
</evidence>
<proteinExistence type="inferred from homology"/>
<name>A0ABV9VTS4_9ACTN</name>
<dbReference type="InterPro" id="IPR050416">
    <property type="entry name" value="FAD-linked_Oxidoreductase"/>
</dbReference>
<dbReference type="InterPro" id="IPR016166">
    <property type="entry name" value="FAD-bd_PCMH"/>
</dbReference>
<feature type="domain" description="FAD-binding PCMH-type" evidence="6">
    <location>
        <begin position="42"/>
        <end position="209"/>
    </location>
</feature>
<protein>
    <submittedName>
        <fullName evidence="7">FAD-binding oxidoreductase</fullName>
    </submittedName>
</protein>
<dbReference type="RefSeq" id="WP_380115972.1">
    <property type="nucleotide sequence ID" value="NZ_JBHSIU010000018.1"/>
</dbReference>
<dbReference type="InterPro" id="IPR006093">
    <property type="entry name" value="Oxy_OxRdtase_FAD_BS"/>
</dbReference>
<comment type="caution">
    <text evidence="7">The sequence shown here is derived from an EMBL/GenBank/DDBJ whole genome shotgun (WGS) entry which is preliminary data.</text>
</comment>
<dbReference type="SUPFAM" id="SSF56176">
    <property type="entry name" value="FAD-binding/transporter-associated domain-like"/>
    <property type="match status" value="1"/>
</dbReference>
<evidence type="ECO:0000256" key="4">
    <source>
        <dbReference type="ARBA" id="ARBA00022827"/>
    </source>
</evidence>
<evidence type="ECO:0000256" key="3">
    <source>
        <dbReference type="ARBA" id="ARBA00022630"/>
    </source>
</evidence>
<evidence type="ECO:0000259" key="6">
    <source>
        <dbReference type="PROSITE" id="PS51387"/>
    </source>
</evidence>
<dbReference type="InterPro" id="IPR016167">
    <property type="entry name" value="FAD-bd_PCMH_sub1"/>
</dbReference>
<dbReference type="PANTHER" id="PTHR42973:SF39">
    <property type="entry name" value="FAD-BINDING PCMH-TYPE DOMAIN-CONTAINING PROTEIN"/>
    <property type="match status" value="1"/>
</dbReference>
<evidence type="ECO:0000313" key="7">
    <source>
        <dbReference type="EMBL" id="MFC4999524.1"/>
    </source>
</evidence>
<dbReference type="PANTHER" id="PTHR42973">
    <property type="entry name" value="BINDING OXIDOREDUCTASE, PUTATIVE (AFU_ORTHOLOGUE AFUA_1G17690)-RELATED"/>
    <property type="match status" value="1"/>
</dbReference>
<organism evidence="7 8">
    <name type="scientific">Dactylosporangium cerinum</name>
    <dbReference type="NCBI Taxonomy" id="1434730"/>
    <lineage>
        <taxon>Bacteria</taxon>
        <taxon>Bacillati</taxon>
        <taxon>Actinomycetota</taxon>
        <taxon>Actinomycetes</taxon>
        <taxon>Micromonosporales</taxon>
        <taxon>Micromonosporaceae</taxon>
        <taxon>Dactylosporangium</taxon>
    </lineage>
</organism>
<dbReference type="PROSITE" id="PS51387">
    <property type="entry name" value="FAD_PCMH"/>
    <property type="match status" value="1"/>
</dbReference>
<dbReference type="Gene3D" id="3.30.465.10">
    <property type="match status" value="1"/>
</dbReference>
<gene>
    <name evidence="7" type="ORF">ACFPIJ_17000</name>
</gene>
<dbReference type="InterPro" id="IPR012951">
    <property type="entry name" value="BBE"/>
</dbReference>
<reference evidence="8" key="1">
    <citation type="journal article" date="2019" name="Int. J. Syst. Evol. Microbiol.">
        <title>The Global Catalogue of Microorganisms (GCM) 10K type strain sequencing project: providing services to taxonomists for standard genome sequencing and annotation.</title>
        <authorList>
            <consortium name="The Broad Institute Genomics Platform"/>
            <consortium name="The Broad Institute Genome Sequencing Center for Infectious Disease"/>
            <person name="Wu L."/>
            <person name="Ma J."/>
        </authorList>
    </citation>
    <scope>NUCLEOTIDE SEQUENCE [LARGE SCALE GENOMIC DNA]</scope>
    <source>
        <strain evidence="8">CGMCC 4.7152</strain>
    </source>
</reference>
<keyword evidence="8" id="KW-1185">Reference proteome</keyword>
<dbReference type="Pfam" id="PF01565">
    <property type="entry name" value="FAD_binding_4"/>
    <property type="match status" value="1"/>
</dbReference>
<dbReference type="EMBL" id="JBHSIU010000018">
    <property type="protein sequence ID" value="MFC4999524.1"/>
    <property type="molecule type" value="Genomic_DNA"/>
</dbReference>
<keyword evidence="3" id="KW-0285">Flavoprotein</keyword>
<evidence type="ECO:0000256" key="1">
    <source>
        <dbReference type="ARBA" id="ARBA00001974"/>
    </source>
</evidence>